<dbReference type="Proteomes" id="UP000828390">
    <property type="component" value="Unassembled WGS sequence"/>
</dbReference>
<keyword evidence="3" id="KW-1185">Reference proteome</keyword>
<feature type="region of interest" description="Disordered" evidence="1">
    <location>
        <begin position="1"/>
        <end position="20"/>
    </location>
</feature>
<accession>A0A9D3YKR1</accession>
<reference evidence="2" key="2">
    <citation type="submission" date="2020-11" db="EMBL/GenBank/DDBJ databases">
        <authorList>
            <person name="McCartney M.A."/>
            <person name="Auch B."/>
            <person name="Kono T."/>
            <person name="Mallez S."/>
            <person name="Becker A."/>
            <person name="Gohl D.M."/>
            <person name="Silverstein K.A.T."/>
            <person name="Koren S."/>
            <person name="Bechman K.B."/>
            <person name="Herman A."/>
            <person name="Abrahante J.E."/>
            <person name="Garbe J."/>
        </authorList>
    </citation>
    <scope>NUCLEOTIDE SEQUENCE</scope>
    <source>
        <strain evidence="2">Duluth1</strain>
        <tissue evidence="2">Whole animal</tissue>
    </source>
</reference>
<feature type="region of interest" description="Disordered" evidence="1">
    <location>
        <begin position="37"/>
        <end position="60"/>
    </location>
</feature>
<dbReference type="AlphaFoldDB" id="A0A9D3YKR1"/>
<sequence>MSNPTEIEDINNDEQDGDNTETIIEEYVSDEYGLECDDFSTEDQDLPDSEDTDETDYTEN</sequence>
<evidence type="ECO:0000313" key="2">
    <source>
        <dbReference type="EMBL" id="KAH3700599.1"/>
    </source>
</evidence>
<dbReference type="EMBL" id="JAIWYP010000015">
    <property type="protein sequence ID" value="KAH3700599.1"/>
    <property type="molecule type" value="Genomic_DNA"/>
</dbReference>
<proteinExistence type="predicted"/>
<evidence type="ECO:0000256" key="1">
    <source>
        <dbReference type="SAM" id="MobiDB-lite"/>
    </source>
</evidence>
<name>A0A9D3YKR1_DREPO</name>
<comment type="caution">
    <text evidence="2">The sequence shown here is derived from an EMBL/GenBank/DDBJ whole genome shotgun (WGS) entry which is preliminary data.</text>
</comment>
<organism evidence="2 3">
    <name type="scientific">Dreissena polymorpha</name>
    <name type="common">Zebra mussel</name>
    <name type="synonym">Mytilus polymorpha</name>
    <dbReference type="NCBI Taxonomy" id="45954"/>
    <lineage>
        <taxon>Eukaryota</taxon>
        <taxon>Metazoa</taxon>
        <taxon>Spiralia</taxon>
        <taxon>Lophotrochozoa</taxon>
        <taxon>Mollusca</taxon>
        <taxon>Bivalvia</taxon>
        <taxon>Autobranchia</taxon>
        <taxon>Heteroconchia</taxon>
        <taxon>Euheterodonta</taxon>
        <taxon>Imparidentia</taxon>
        <taxon>Neoheterodontei</taxon>
        <taxon>Myida</taxon>
        <taxon>Dreissenoidea</taxon>
        <taxon>Dreissenidae</taxon>
        <taxon>Dreissena</taxon>
    </lineage>
</organism>
<protein>
    <submittedName>
        <fullName evidence="2">Uncharacterized protein</fullName>
    </submittedName>
</protein>
<reference evidence="2" key="1">
    <citation type="journal article" date="2019" name="bioRxiv">
        <title>The Genome of the Zebra Mussel, Dreissena polymorpha: A Resource for Invasive Species Research.</title>
        <authorList>
            <person name="McCartney M.A."/>
            <person name="Auch B."/>
            <person name="Kono T."/>
            <person name="Mallez S."/>
            <person name="Zhang Y."/>
            <person name="Obille A."/>
            <person name="Becker A."/>
            <person name="Abrahante J.E."/>
            <person name="Garbe J."/>
            <person name="Badalamenti J.P."/>
            <person name="Herman A."/>
            <person name="Mangelson H."/>
            <person name="Liachko I."/>
            <person name="Sullivan S."/>
            <person name="Sone E.D."/>
            <person name="Koren S."/>
            <person name="Silverstein K.A.T."/>
            <person name="Beckman K.B."/>
            <person name="Gohl D.M."/>
        </authorList>
    </citation>
    <scope>NUCLEOTIDE SEQUENCE</scope>
    <source>
        <strain evidence="2">Duluth1</strain>
        <tissue evidence="2">Whole animal</tissue>
    </source>
</reference>
<evidence type="ECO:0000313" key="3">
    <source>
        <dbReference type="Proteomes" id="UP000828390"/>
    </source>
</evidence>
<gene>
    <name evidence="2" type="ORF">DPMN_075577</name>
</gene>